<dbReference type="AlphaFoldDB" id="A0A9W4W3W4"/>
<comment type="caution">
    <text evidence="5">The sequence shown here is derived from an EMBL/GenBank/DDBJ whole genome shotgun (WGS) entry which is preliminary data.</text>
</comment>
<protein>
    <recommendedName>
        <fullName evidence="7">Acyl-CoA thioesterase II</fullName>
    </recommendedName>
</protein>
<dbReference type="InterPro" id="IPR003703">
    <property type="entry name" value="Acyl_CoA_thio"/>
</dbReference>
<dbReference type="InterPro" id="IPR049449">
    <property type="entry name" value="TesB_ACOT8-like_N"/>
</dbReference>
<evidence type="ECO:0000256" key="1">
    <source>
        <dbReference type="ARBA" id="ARBA00006538"/>
    </source>
</evidence>
<dbReference type="Pfam" id="PF13622">
    <property type="entry name" value="4HBT_3"/>
    <property type="match status" value="1"/>
</dbReference>
<gene>
    <name evidence="5" type="ORF">CGXH109_LOCUS10630</name>
</gene>
<dbReference type="CDD" id="cd03444">
    <property type="entry name" value="Thioesterase_II_repeat1"/>
    <property type="match status" value="1"/>
</dbReference>
<dbReference type="PANTHER" id="PTHR11066">
    <property type="entry name" value="ACYL-COA THIOESTERASE"/>
    <property type="match status" value="1"/>
</dbReference>
<dbReference type="GO" id="GO:0009062">
    <property type="term" value="P:fatty acid catabolic process"/>
    <property type="evidence" value="ECO:0007669"/>
    <property type="project" value="TreeGrafter"/>
</dbReference>
<accession>A0A9W4W3W4</accession>
<dbReference type="GO" id="GO:0006637">
    <property type="term" value="P:acyl-CoA metabolic process"/>
    <property type="evidence" value="ECO:0007669"/>
    <property type="project" value="InterPro"/>
</dbReference>
<comment type="similarity">
    <text evidence="1">Belongs to the C/M/P thioester hydrolase family.</text>
</comment>
<dbReference type="SUPFAM" id="SSF54637">
    <property type="entry name" value="Thioesterase/thiol ester dehydrase-isomerase"/>
    <property type="match status" value="2"/>
</dbReference>
<evidence type="ECO:0000256" key="2">
    <source>
        <dbReference type="ARBA" id="ARBA00022801"/>
    </source>
</evidence>
<evidence type="ECO:0000259" key="4">
    <source>
        <dbReference type="Pfam" id="PF20789"/>
    </source>
</evidence>
<name>A0A9W4W3W4_9PEZI</name>
<dbReference type="EMBL" id="CAMGZC010000039">
    <property type="protein sequence ID" value="CAI0642058.1"/>
    <property type="molecule type" value="Genomic_DNA"/>
</dbReference>
<dbReference type="PANTHER" id="PTHR11066:SF35">
    <property type="entry name" value="ACYL-COA THIOESTERASE II"/>
    <property type="match status" value="1"/>
</dbReference>
<dbReference type="CDD" id="cd03445">
    <property type="entry name" value="Thioesterase_II_repeat2"/>
    <property type="match status" value="1"/>
</dbReference>
<dbReference type="InterPro" id="IPR049450">
    <property type="entry name" value="ACOT8-like_C"/>
</dbReference>
<evidence type="ECO:0000313" key="5">
    <source>
        <dbReference type="EMBL" id="CAI0642058.1"/>
    </source>
</evidence>
<feature type="domain" description="Acyl-CoA thioesterase-like C-terminal" evidence="4">
    <location>
        <begin position="220"/>
        <end position="328"/>
    </location>
</feature>
<evidence type="ECO:0008006" key="7">
    <source>
        <dbReference type="Google" id="ProtNLM"/>
    </source>
</evidence>
<dbReference type="InterPro" id="IPR042171">
    <property type="entry name" value="Acyl-CoA_hotdog"/>
</dbReference>
<evidence type="ECO:0000313" key="6">
    <source>
        <dbReference type="Proteomes" id="UP001152533"/>
    </source>
</evidence>
<dbReference type="Gene3D" id="2.40.160.210">
    <property type="entry name" value="Acyl-CoA thioesterase, double hotdog domain"/>
    <property type="match status" value="1"/>
</dbReference>
<keyword evidence="6" id="KW-1185">Reference proteome</keyword>
<keyword evidence="2" id="KW-0378">Hydrolase</keyword>
<evidence type="ECO:0000259" key="3">
    <source>
        <dbReference type="Pfam" id="PF13622"/>
    </source>
</evidence>
<dbReference type="Proteomes" id="UP001152533">
    <property type="component" value="Unassembled WGS sequence"/>
</dbReference>
<dbReference type="GO" id="GO:0005782">
    <property type="term" value="C:peroxisomal matrix"/>
    <property type="evidence" value="ECO:0007669"/>
    <property type="project" value="UniProtKB-SubCell"/>
</dbReference>
<dbReference type="GO" id="GO:0047617">
    <property type="term" value="F:fatty acyl-CoA hydrolase activity"/>
    <property type="evidence" value="ECO:0007669"/>
    <property type="project" value="InterPro"/>
</dbReference>
<dbReference type="InterPro" id="IPR029069">
    <property type="entry name" value="HotDog_dom_sf"/>
</dbReference>
<organism evidence="5 6">
    <name type="scientific">Colletotrichum noveboracense</name>
    <dbReference type="NCBI Taxonomy" id="2664923"/>
    <lineage>
        <taxon>Eukaryota</taxon>
        <taxon>Fungi</taxon>
        <taxon>Dikarya</taxon>
        <taxon>Ascomycota</taxon>
        <taxon>Pezizomycotina</taxon>
        <taxon>Sordariomycetes</taxon>
        <taxon>Hypocreomycetidae</taxon>
        <taxon>Glomerellales</taxon>
        <taxon>Glomerellaceae</taxon>
        <taxon>Colletotrichum</taxon>
        <taxon>Colletotrichum gloeosporioides species complex</taxon>
    </lineage>
</organism>
<proteinExistence type="inferred from homology"/>
<dbReference type="Pfam" id="PF20789">
    <property type="entry name" value="4HBT_3C"/>
    <property type="match status" value="1"/>
</dbReference>
<reference evidence="5" key="1">
    <citation type="submission" date="2022-08" db="EMBL/GenBank/DDBJ databases">
        <authorList>
            <person name="Giroux E."/>
            <person name="Giroux E."/>
        </authorList>
    </citation>
    <scope>NUCLEOTIDE SEQUENCE</scope>
    <source>
        <strain evidence="5">H1091258</strain>
    </source>
</reference>
<sequence length="339" mass="37888">MPVVVYMVGRVTYRRFRINTISRNCLLKLRSAGQFASRINPGRMGNAQNIAYGGCTIGFGISSACHTVEPKYLLYSVTGNYLGPALTDRKLKSTVRRVRDTRTFATRLIEISQDQDNGESRLCMIMLEDFQVKEQASLLLYSAPPSRSYSPPEKGLLPTEAAEKLVKEGVVSEKLGKLYLVTFGLNARFLESRMTPEGVAPNNLHGVAKKAKTPQDDLPLTSKTTADWLRSRHPMERLQDRFAGLGFVLDGALSFIPLTHNHMFLDDAAACSSLDFALRFFTGEIDLDKWHLRELKTITGRDGRTYTEARLWDQDGNMAANMTQQSIMRPLKKAATASL</sequence>
<feature type="domain" description="Acyl-CoA thioesterase-like N-terminal HotDog" evidence="3">
    <location>
        <begin position="41"/>
        <end position="126"/>
    </location>
</feature>